<dbReference type="PATRIC" id="fig|1297742.4.peg.2398"/>
<dbReference type="InterPro" id="IPR016039">
    <property type="entry name" value="Thiolase-like"/>
</dbReference>
<feature type="region of interest" description="N-terminal hotdog fold" evidence="5">
    <location>
        <begin position="923"/>
        <end position="1052"/>
    </location>
</feature>
<evidence type="ECO:0000259" key="6">
    <source>
        <dbReference type="PROSITE" id="PS50075"/>
    </source>
</evidence>
<dbReference type="FunFam" id="3.40.47.10:FF:000019">
    <property type="entry name" value="Polyketide synthase type I"/>
    <property type="match status" value="1"/>
</dbReference>
<dbReference type="InterPro" id="IPR020807">
    <property type="entry name" value="PKS_DH"/>
</dbReference>
<dbReference type="InterPro" id="IPR036736">
    <property type="entry name" value="ACP-like_sf"/>
</dbReference>
<dbReference type="InterPro" id="IPR016035">
    <property type="entry name" value="Acyl_Trfase/lysoPLipase"/>
</dbReference>
<evidence type="ECO:0000259" key="8">
    <source>
        <dbReference type="PROSITE" id="PS52019"/>
    </source>
</evidence>
<evidence type="ECO:0000259" key="7">
    <source>
        <dbReference type="PROSITE" id="PS52004"/>
    </source>
</evidence>
<feature type="domain" description="Carrier" evidence="6">
    <location>
        <begin position="1737"/>
        <end position="1812"/>
    </location>
</feature>
<keyword evidence="2" id="KW-0597">Phosphoprotein</keyword>
<dbReference type="Gene3D" id="3.30.70.3290">
    <property type="match status" value="1"/>
</dbReference>
<feature type="region of interest" description="C-terminal hotdog fold" evidence="5">
    <location>
        <begin position="1066"/>
        <end position="1211"/>
    </location>
</feature>
<dbReference type="Pfam" id="PF21089">
    <property type="entry name" value="PKS_DH_N"/>
    <property type="match status" value="1"/>
</dbReference>
<keyword evidence="3" id="KW-0808">Transferase</keyword>
<dbReference type="PANTHER" id="PTHR43775">
    <property type="entry name" value="FATTY ACID SYNTHASE"/>
    <property type="match status" value="1"/>
</dbReference>
<dbReference type="EMBL" id="CP012109">
    <property type="protein sequence ID" value="AKQ65464.1"/>
    <property type="molecule type" value="Genomic_DNA"/>
</dbReference>
<dbReference type="PROSITE" id="PS00606">
    <property type="entry name" value="KS3_1"/>
    <property type="match status" value="1"/>
</dbReference>
<dbReference type="GO" id="GO:0031177">
    <property type="term" value="F:phosphopantetheine binding"/>
    <property type="evidence" value="ECO:0007669"/>
    <property type="project" value="InterPro"/>
</dbReference>
<reference evidence="9 10" key="1">
    <citation type="journal article" date="2016" name="PLoS ONE">
        <title>Complete Genome Sequence and Comparative Genomics of a Novel Myxobacterium Myxococcus hansupus.</title>
        <authorList>
            <person name="Sharma G."/>
            <person name="Narwani T."/>
            <person name="Subramanian S."/>
        </authorList>
    </citation>
    <scope>NUCLEOTIDE SEQUENCE [LARGE SCALE GENOMIC DNA]</scope>
    <source>
        <strain evidence="10">mixupus</strain>
    </source>
</reference>
<dbReference type="InterPro" id="IPR014031">
    <property type="entry name" value="Ketoacyl_synth_C"/>
</dbReference>
<dbReference type="GO" id="GO:0004315">
    <property type="term" value="F:3-oxoacyl-[acyl-carrier-protein] synthase activity"/>
    <property type="evidence" value="ECO:0007669"/>
    <property type="project" value="InterPro"/>
</dbReference>
<dbReference type="SUPFAM" id="SSF53901">
    <property type="entry name" value="Thiolase-like"/>
    <property type="match status" value="1"/>
</dbReference>
<name>A0A0H4WRP0_9BACT</name>
<dbReference type="Pfam" id="PF02801">
    <property type="entry name" value="Ketoacyl-synt_C"/>
    <property type="match status" value="1"/>
</dbReference>
<proteinExistence type="predicted"/>
<organism evidence="9 10">
    <name type="scientific">Pseudomyxococcus hansupus</name>
    <dbReference type="NCBI Taxonomy" id="1297742"/>
    <lineage>
        <taxon>Bacteria</taxon>
        <taxon>Pseudomonadati</taxon>
        <taxon>Myxococcota</taxon>
        <taxon>Myxococcia</taxon>
        <taxon>Myxococcales</taxon>
        <taxon>Cystobacterineae</taxon>
        <taxon>Myxococcaceae</taxon>
        <taxon>Pseudomyxococcus</taxon>
    </lineage>
</organism>
<dbReference type="GO" id="GO:0006633">
    <property type="term" value="P:fatty acid biosynthetic process"/>
    <property type="evidence" value="ECO:0007669"/>
    <property type="project" value="InterPro"/>
</dbReference>
<dbReference type="InterPro" id="IPR057326">
    <property type="entry name" value="KR_dom"/>
</dbReference>
<dbReference type="InterPro" id="IPR050091">
    <property type="entry name" value="PKS_NRPS_Biosynth_Enz"/>
</dbReference>
<sequence length="1863" mass="199836">MTTFAEKVALYSPKRLALLAMELKSRLDAVEAIQSEPVAIIGMGCRFPGGGNSPASYWDLLCNGVDAVTEVPSSRWTREAMARMDPEALEKLGAKWGAFIDKVDQFDADFFGISPHEAHRMDPQQRILLEVAWEALEHAGLDVAGLAGSRTGVFVGVYSDDYALLQMGNPSARDSSSVTGAINCVVPGRLSYLLDFQGPSLSVDTACSSSLVALHLAVQSLRQQECSMALACGVNLILSPLSSSRVSRAQALAPDGRCKTFDARANGFVRGEGCGVVVLKRLSDAIAAGDHILALVRGSAVNQDGKSAGLTAPNVLAQKALIRQALQNASLEPADIDCIEAHGTGTSLGDPIEMEALHEVYAQGRTAEQALVIGAAKTNIGHLESAAGIAGVIKMVLSLQQEAVPPLAHFQRLNPRIDFGGESITLPTTLRPWPVRDARKRRGAVSSFGISGTNAHVILEEPPEAPVASAAREKGAYLLPLSARSASALQTLARRYADLLASAPEVSLRDVCFTSALRRTHHEYRVAFAGESPASLAAQLREFAEARPAPVAAKTDTRRKVAFVFPGQGSQWLGMGRQLFDQELVFREAVERIDEAMRPHVSWRLVEVLRAPPEASRLHEIDVVQPVLFAMAVGLSALWRSWGVEPDAVVGHSMGEVAAAHVAGALSLEDAAAIICLRSRLLRRISGQGAMLATELPLEDARKALGGREAQVAIAVSNSPTSTVLSGETRALEAIRGELEARNVFCRWVKVDVASHSPQVDPLRDELLSVLAHVHPRASSVPIISTVSGTPCDGSGFDAAYWVRNLREPVLFSTAIGKLAEEGHTVFMEMSPHPILLPAVERCLQHAGREGLTLASLRRDERERTVLLESMGALYRAGNPVQWRRLFPAGGRLTTLPAYPWQHRGYWLDAAASAAPSVVEAVTSLKGRPVRVAHGVDGHVFELELSSTALPWLGAHRLGGVAVVPASALIELVLSGAAETLGVGGRALSNVAFERALVLKGDARRVVQVHLSSASGGTHAFQIHSRGEGGASSDSSWVRHCQGQLQPLGSALPTHESLDGVRARCAQHVPGTAVYAELERCNVQYDDALRTLGEAWRWPGEALGRVVPASERLQEAARYQLHPALLDAGLQTLAVAMAAEPDEAALFMPVGIESFECVPGRADVQWAHVAVSHASQPDERRAALTLLDGDGRVVAVARGVRLRRVAAERLLEVLGEARAQDWFHDVTWEERPVVSTRAVSAEWLIFADRGGWGSTFAEALRREGVPSVIVTAGESYQRLNAHRFVVDPKRPEDLARVLREAPTPTPEHEGRALFLWGLDEGLGAMSETGAPESTVAALHLMKALIAVPGRAKLWVVTRGAQVTGTGTEPVSLAQSPLWGMGRSLSLEQPGVWGGLIDLPPLASADETSAVLREIAASGHDGEDQLVLREGRVLVPRLSRGRVEAGGESPRLRSDATYLVTGGLGGLGLKVARWLVERGARHLVLLGRSGVADAGDAVSARRREALASLRAQGATVTPVSVDVADRERMAAHLVYLAATLPPLRGVIHAAALITECPLEDLDAAAMTAMLRPKVLGSWVLHELTRGIELDFFVLFSSTSTLWGASGLAHYAAGNQFLEALAHHRRMGGLPATTLHWGTWDEIGGERGGSARSYTRFGLNPMDSERALDAMGQVLRSGASHKTVASVDWSVLKPIWEARRRRPFLHHMGESSPGVARGATSRARLLLELQSLPADRRFDTLVQRIQGEVGRILGFAPMELPPADRGFFQMGMTSQMSVELRNVLQRGLEKELPASLAFDHPTVLALAKRLAATVTSVEVPLPVPTAPAPKSSAMSVDIDDLSARLSQVTELSDDEVERLIAQKLR</sequence>
<keyword evidence="10" id="KW-1185">Reference proteome</keyword>
<dbReference type="InterPro" id="IPR042104">
    <property type="entry name" value="PKS_dehydratase_sf"/>
</dbReference>
<evidence type="ECO:0000256" key="3">
    <source>
        <dbReference type="ARBA" id="ARBA00022679"/>
    </source>
</evidence>
<dbReference type="Gene3D" id="3.40.366.10">
    <property type="entry name" value="Malonyl-Coenzyme A Acyl Carrier Protein, domain 2"/>
    <property type="match status" value="1"/>
</dbReference>
<feature type="domain" description="PKS/mFAS DH" evidence="8">
    <location>
        <begin position="923"/>
        <end position="1211"/>
    </location>
</feature>
<evidence type="ECO:0000313" key="10">
    <source>
        <dbReference type="Proteomes" id="UP000009026"/>
    </source>
</evidence>
<keyword evidence="1" id="KW-0596">Phosphopantetheine</keyword>
<protein>
    <submittedName>
        <fullName evidence="9">Malonyl CoA-acyl carrier protein transacylase</fullName>
    </submittedName>
</protein>
<dbReference type="SUPFAM" id="SSF47336">
    <property type="entry name" value="ACP-like"/>
    <property type="match status" value="1"/>
</dbReference>
<dbReference type="FunFam" id="3.40.366.10:FF:000002">
    <property type="entry name" value="Probable polyketide synthase 2"/>
    <property type="match status" value="1"/>
</dbReference>
<dbReference type="PROSITE" id="PS52019">
    <property type="entry name" value="PKS_MFAS_DH"/>
    <property type="match status" value="1"/>
</dbReference>
<dbReference type="SMART" id="SM00822">
    <property type="entry name" value="PKS_KR"/>
    <property type="match status" value="1"/>
</dbReference>
<accession>A0A0H4WRP0</accession>
<dbReference type="SUPFAM" id="SSF55048">
    <property type="entry name" value="Probable ACP-binding domain of malonyl-CoA ACP transacylase"/>
    <property type="match status" value="1"/>
</dbReference>
<dbReference type="Pfam" id="PF00550">
    <property type="entry name" value="PP-binding"/>
    <property type="match status" value="1"/>
</dbReference>
<dbReference type="SMART" id="SM00827">
    <property type="entry name" value="PKS_AT"/>
    <property type="match status" value="1"/>
</dbReference>
<feature type="domain" description="Ketosynthase family 3 (KS3)" evidence="7">
    <location>
        <begin position="35"/>
        <end position="461"/>
    </location>
</feature>
<dbReference type="KEGG" id="mym:A176_002376"/>
<dbReference type="STRING" id="1297742.A176_002376"/>
<dbReference type="InterPro" id="IPR049552">
    <property type="entry name" value="PKS_DH_N"/>
</dbReference>
<dbReference type="RefSeq" id="WP_044889055.1">
    <property type="nucleotide sequence ID" value="NZ_CP012109.1"/>
</dbReference>
<dbReference type="InterPro" id="IPR016036">
    <property type="entry name" value="Malonyl_transacylase_ACP-bd"/>
</dbReference>
<dbReference type="CDD" id="cd00833">
    <property type="entry name" value="PKS"/>
    <property type="match status" value="1"/>
</dbReference>
<dbReference type="Pfam" id="PF14765">
    <property type="entry name" value="PS-DH"/>
    <property type="match status" value="1"/>
</dbReference>
<dbReference type="InterPro" id="IPR018201">
    <property type="entry name" value="Ketoacyl_synth_AS"/>
</dbReference>
<dbReference type="SMART" id="SM00826">
    <property type="entry name" value="PKS_DH"/>
    <property type="match status" value="1"/>
</dbReference>
<dbReference type="InterPro" id="IPR014043">
    <property type="entry name" value="Acyl_transferase_dom"/>
</dbReference>
<evidence type="ECO:0000313" key="9">
    <source>
        <dbReference type="EMBL" id="AKQ65464.1"/>
    </source>
</evidence>
<dbReference type="Proteomes" id="UP000009026">
    <property type="component" value="Chromosome"/>
</dbReference>
<dbReference type="GO" id="GO:0004312">
    <property type="term" value="F:fatty acid synthase activity"/>
    <property type="evidence" value="ECO:0007669"/>
    <property type="project" value="TreeGrafter"/>
</dbReference>
<dbReference type="PROSITE" id="PS50075">
    <property type="entry name" value="CARRIER"/>
    <property type="match status" value="1"/>
</dbReference>
<dbReference type="Gene3D" id="3.10.129.110">
    <property type="entry name" value="Polyketide synthase dehydratase"/>
    <property type="match status" value="1"/>
</dbReference>
<dbReference type="InterPro" id="IPR014030">
    <property type="entry name" value="Ketoacyl_synth_N"/>
</dbReference>
<dbReference type="InterPro" id="IPR020806">
    <property type="entry name" value="PKS_PP-bd"/>
</dbReference>
<dbReference type="Gene3D" id="3.40.50.720">
    <property type="entry name" value="NAD(P)-binding Rossmann-like Domain"/>
    <property type="match status" value="1"/>
</dbReference>
<dbReference type="InterPro" id="IPR001227">
    <property type="entry name" value="Ac_transferase_dom_sf"/>
</dbReference>
<dbReference type="PROSITE" id="PS52004">
    <property type="entry name" value="KS3_2"/>
    <property type="match status" value="1"/>
</dbReference>
<dbReference type="InterPro" id="IPR049551">
    <property type="entry name" value="PKS_DH_C"/>
</dbReference>
<dbReference type="Pfam" id="PF08659">
    <property type="entry name" value="KR"/>
    <property type="match status" value="1"/>
</dbReference>
<gene>
    <name evidence="9" type="ORF">A176_002376</name>
</gene>
<dbReference type="Pfam" id="PF00109">
    <property type="entry name" value="ketoacyl-synt"/>
    <property type="match status" value="1"/>
</dbReference>
<dbReference type="OrthoDB" id="5476655at2"/>
<evidence type="ECO:0000256" key="5">
    <source>
        <dbReference type="PROSITE-ProRule" id="PRU01363"/>
    </source>
</evidence>
<feature type="active site" description="Proton acceptor; for dehydratase activity" evidence="5">
    <location>
        <position position="956"/>
    </location>
</feature>
<evidence type="ECO:0000256" key="4">
    <source>
        <dbReference type="ARBA" id="ARBA00054155"/>
    </source>
</evidence>
<evidence type="ECO:0000256" key="1">
    <source>
        <dbReference type="ARBA" id="ARBA00022450"/>
    </source>
</evidence>
<dbReference type="PANTHER" id="PTHR43775:SF37">
    <property type="entry name" value="SI:DKEY-61P9.11"/>
    <property type="match status" value="1"/>
</dbReference>
<dbReference type="CDD" id="cd08955">
    <property type="entry name" value="KR_2_FAS_SDR_x"/>
    <property type="match status" value="1"/>
</dbReference>
<dbReference type="InterPro" id="IPR020841">
    <property type="entry name" value="PKS_Beta-ketoAc_synthase_dom"/>
</dbReference>
<feature type="active site" description="Proton donor; for dehydratase activity" evidence="5">
    <location>
        <position position="1127"/>
    </location>
</feature>
<dbReference type="Gene3D" id="3.40.47.10">
    <property type="match status" value="1"/>
</dbReference>
<dbReference type="Pfam" id="PF00698">
    <property type="entry name" value="Acyl_transf_1"/>
    <property type="match status" value="1"/>
</dbReference>
<dbReference type="Gene3D" id="1.10.1200.10">
    <property type="entry name" value="ACP-like"/>
    <property type="match status" value="1"/>
</dbReference>
<dbReference type="InterPro" id="IPR009081">
    <property type="entry name" value="PP-bd_ACP"/>
</dbReference>
<dbReference type="SMART" id="SM00823">
    <property type="entry name" value="PKS_PP"/>
    <property type="match status" value="1"/>
</dbReference>
<dbReference type="InterPro" id="IPR013968">
    <property type="entry name" value="PKS_KR"/>
</dbReference>
<dbReference type="SUPFAM" id="SSF52151">
    <property type="entry name" value="FabD/lysophospholipase-like"/>
    <property type="match status" value="1"/>
</dbReference>
<dbReference type="SMART" id="SM00825">
    <property type="entry name" value="PKS_KS"/>
    <property type="match status" value="1"/>
</dbReference>
<dbReference type="Pfam" id="PF22621">
    <property type="entry name" value="CurL-like_PKS_C"/>
    <property type="match status" value="1"/>
</dbReference>
<evidence type="ECO:0000256" key="2">
    <source>
        <dbReference type="ARBA" id="ARBA00022553"/>
    </source>
</evidence>
<dbReference type="SUPFAM" id="SSF51735">
    <property type="entry name" value="NAD(P)-binding Rossmann-fold domains"/>
    <property type="match status" value="2"/>
</dbReference>
<dbReference type="InterPro" id="IPR036291">
    <property type="entry name" value="NAD(P)-bd_dom_sf"/>
</dbReference>
<dbReference type="InterPro" id="IPR049900">
    <property type="entry name" value="PKS_mFAS_DH"/>
</dbReference>
<comment type="function">
    <text evidence="4">Involved in production of the polyketide antibiotic thailandamide.</text>
</comment>